<dbReference type="InterPro" id="IPR001104">
    <property type="entry name" value="3-oxo-5_a-steroid_4-DH_C"/>
</dbReference>
<dbReference type="VEuPathDB" id="FungiDB:SI65_09464"/>
<organism evidence="8 9">
    <name type="scientific">Aspergillus cristatus</name>
    <name type="common">Chinese Fuzhuan brick tea-fermentation fungus</name>
    <name type="synonym">Eurotium cristatum</name>
    <dbReference type="NCBI Taxonomy" id="573508"/>
    <lineage>
        <taxon>Eukaryota</taxon>
        <taxon>Fungi</taxon>
        <taxon>Dikarya</taxon>
        <taxon>Ascomycota</taxon>
        <taxon>Pezizomycotina</taxon>
        <taxon>Eurotiomycetes</taxon>
        <taxon>Eurotiomycetidae</taxon>
        <taxon>Eurotiales</taxon>
        <taxon>Aspergillaceae</taxon>
        <taxon>Aspergillus</taxon>
        <taxon>Aspergillus subgen. Aspergillus</taxon>
    </lineage>
</organism>
<name>A0A1E3B2N6_ASPCR</name>
<dbReference type="PROSITE" id="PS50244">
    <property type="entry name" value="S5A_REDUCTASE"/>
    <property type="match status" value="1"/>
</dbReference>
<dbReference type="InterPro" id="IPR039357">
    <property type="entry name" value="SRD5A/TECR"/>
</dbReference>
<dbReference type="GO" id="GO:0016627">
    <property type="term" value="F:oxidoreductase activity, acting on the CH-CH group of donors"/>
    <property type="evidence" value="ECO:0007669"/>
    <property type="project" value="InterPro"/>
</dbReference>
<dbReference type="STRING" id="573508.A0A1E3B2N6"/>
<accession>A0A1E3B2N6</accession>
<evidence type="ECO:0000256" key="4">
    <source>
        <dbReference type="ARBA" id="ARBA00022989"/>
    </source>
</evidence>
<reference evidence="8 9" key="1">
    <citation type="journal article" date="2016" name="BMC Genomics">
        <title>Comparative genomic and transcriptomic analyses of the Fuzhuan brick tea-fermentation fungus Aspergillus cristatus.</title>
        <authorList>
            <person name="Ge Y."/>
            <person name="Wang Y."/>
            <person name="Liu Y."/>
            <person name="Tan Y."/>
            <person name="Ren X."/>
            <person name="Zhang X."/>
            <person name="Hyde K.D."/>
            <person name="Liu Y."/>
            <person name="Liu Z."/>
        </authorList>
    </citation>
    <scope>NUCLEOTIDE SEQUENCE [LARGE SCALE GENOMIC DNA]</scope>
    <source>
        <strain evidence="8 9">GZAAS20.1005</strain>
    </source>
</reference>
<dbReference type="AlphaFoldDB" id="A0A1E3B2N6"/>
<evidence type="ECO:0000313" key="8">
    <source>
        <dbReference type="EMBL" id="ODM15225.1"/>
    </source>
</evidence>
<evidence type="ECO:0000313" key="9">
    <source>
        <dbReference type="Proteomes" id="UP000094569"/>
    </source>
</evidence>
<keyword evidence="4 6" id="KW-1133">Transmembrane helix</keyword>
<feature type="domain" description="3-oxo-5-alpha-steroid 4-dehydrogenase C-terminal" evidence="7">
    <location>
        <begin position="182"/>
        <end position="264"/>
    </location>
</feature>
<dbReference type="OrthoDB" id="5788137at2759"/>
<sequence>MGSMISSSLSSLPSLREFITLTPKTYAILVNIFQYFPVVTIAQWLLSYHPAGKTSLRSSPLNLPGRLAWCLMEIVGPLNLLYTLHTSLSGNFSVLPWQNQLVGLLYVVHYVNRAVISPWFVAPSMSPIHVFVTVSAMGFNWVNSSCLAGWVLGYGLDVEGFEGAVSRNGGAYGGAGFGLIPCVGLGLFVVGMVGNIYSERALFRLRREEGDTRAAKKDNASNDNDNKYHKVYVIPPKQGVFRSILYPHYVFEWIEWFGFALAGTAIFPAGSGSVNPIAATATAAATVPRIRLAPWLVPAAVVAEKLRVPLPLPALVFAVNAVANMLPHARWGRKWYVEKFGEEAVGSRGVAVPWCPWL</sequence>
<protein>
    <recommendedName>
        <fullName evidence="7">3-oxo-5-alpha-steroid 4-dehydrogenase C-terminal domain-containing protein</fullName>
    </recommendedName>
</protein>
<evidence type="ECO:0000256" key="2">
    <source>
        <dbReference type="ARBA" id="ARBA00007742"/>
    </source>
</evidence>
<keyword evidence="9" id="KW-1185">Reference proteome</keyword>
<dbReference type="PANTHER" id="PTHR10556">
    <property type="entry name" value="3-OXO-5-ALPHA-STEROID 4-DEHYDROGENASE"/>
    <property type="match status" value="1"/>
</dbReference>
<feature type="transmembrane region" description="Helical" evidence="6">
    <location>
        <begin position="97"/>
        <end position="116"/>
    </location>
</feature>
<evidence type="ECO:0000256" key="5">
    <source>
        <dbReference type="ARBA" id="ARBA00023136"/>
    </source>
</evidence>
<dbReference type="EMBL" id="JXNT01000018">
    <property type="protein sequence ID" value="ODM15225.1"/>
    <property type="molecule type" value="Genomic_DNA"/>
</dbReference>
<comment type="subcellular location">
    <subcellularLocation>
        <location evidence="1">Membrane</location>
        <topology evidence="1">Multi-pass membrane protein</topology>
    </subcellularLocation>
</comment>
<evidence type="ECO:0000256" key="6">
    <source>
        <dbReference type="SAM" id="Phobius"/>
    </source>
</evidence>
<comment type="caution">
    <text evidence="8">The sequence shown here is derived from an EMBL/GenBank/DDBJ whole genome shotgun (WGS) entry which is preliminary data.</text>
</comment>
<proteinExistence type="inferred from homology"/>
<dbReference type="Pfam" id="PF02544">
    <property type="entry name" value="Steroid_dh"/>
    <property type="match status" value="1"/>
</dbReference>
<dbReference type="GO" id="GO:0006629">
    <property type="term" value="P:lipid metabolic process"/>
    <property type="evidence" value="ECO:0007669"/>
    <property type="project" value="InterPro"/>
</dbReference>
<feature type="transmembrane region" description="Helical" evidence="6">
    <location>
        <begin position="128"/>
        <end position="152"/>
    </location>
</feature>
<dbReference type="PANTHER" id="PTHR10556:SF43">
    <property type="entry name" value="STEROID 5-ALPHA-REDUCTASE DET2"/>
    <property type="match status" value="1"/>
</dbReference>
<evidence type="ECO:0000256" key="3">
    <source>
        <dbReference type="ARBA" id="ARBA00022692"/>
    </source>
</evidence>
<gene>
    <name evidence="8" type="ORF">SI65_09464</name>
</gene>
<keyword evidence="3 6" id="KW-0812">Transmembrane</keyword>
<feature type="transmembrane region" description="Helical" evidence="6">
    <location>
        <begin position="26"/>
        <end position="46"/>
    </location>
</feature>
<dbReference type="GO" id="GO:0016020">
    <property type="term" value="C:membrane"/>
    <property type="evidence" value="ECO:0007669"/>
    <property type="project" value="UniProtKB-SubCell"/>
</dbReference>
<comment type="similarity">
    <text evidence="2">Belongs to the steroid 5-alpha reductase family.</text>
</comment>
<dbReference type="Proteomes" id="UP000094569">
    <property type="component" value="Unassembled WGS sequence"/>
</dbReference>
<keyword evidence="5 6" id="KW-0472">Membrane</keyword>
<evidence type="ECO:0000256" key="1">
    <source>
        <dbReference type="ARBA" id="ARBA00004141"/>
    </source>
</evidence>
<evidence type="ECO:0000259" key="7">
    <source>
        <dbReference type="Pfam" id="PF02544"/>
    </source>
</evidence>
<feature type="transmembrane region" description="Helical" evidence="6">
    <location>
        <begin position="67"/>
        <end position="85"/>
    </location>
</feature>
<feature type="transmembrane region" description="Helical" evidence="6">
    <location>
        <begin position="172"/>
        <end position="197"/>
    </location>
</feature>